<feature type="domain" description="Transglycosylase SLT" evidence="3">
    <location>
        <begin position="102"/>
        <end position="200"/>
    </location>
</feature>
<evidence type="ECO:0000259" key="3">
    <source>
        <dbReference type="Pfam" id="PF01464"/>
    </source>
</evidence>
<protein>
    <submittedName>
        <fullName evidence="5">Uncharacterized protein DUF4124</fullName>
    </submittedName>
</protein>
<gene>
    <name evidence="5" type="ORF">EV690_1895</name>
</gene>
<feature type="signal peptide" evidence="2">
    <location>
        <begin position="1"/>
        <end position="19"/>
    </location>
</feature>
<dbReference type="Pfam" id="PF13511">
    <property type="entry name" value="DUF4124"/>
    <property type="match status" value="1"/>
</dbReference>
<dbReference type="PANTHER" id="PTHR37423:SF2">
    <property type="entry name" value="MEMBRANE-BOUND LYTIC MUREIN TRANSGLYCOSYLASE C"/>
    <property type="match status" value="1"/>
</dbReference>
<evidence type="ECO:0000256" key="2">
    <source>
        <dbReference type="SAM" id="SignalP"/>
    </source>
</evidence>
<dbReference type="CDD" id="cd00254">
    <property type="entry name" value="LT-like"/>
    <property type="match status" value="1"/>
</dbReference>
<dbReference type="RefSeq" id="WP_224055017.1">
    <property type="nucleotide sequence ID" value="NZ_OU594967.1"/>
</dbReference>
<keyword evidence="2" id="KW-0732">Signal</keyword>
<evidence type="ECO:0000313" key="5">
    <source>
        <dbReference type="EMBL" id="TCK51814.1"/>
    </source>
</evidence>
<evidence type="ECO:0000259" key="4">
    <source>
        <dbReference type="Pfam" id="PF13511"/>
    </source>
</evidence>
<feature type="chain" id="PRO_5020427354" evidence="2">
    <location>
        <begin position="20"/>
        <end position="223"/>
    </location>
</feature>
<dbReference type="SUPFAM" id="SSF53955">
    <property type="entry name" value="Lysozyme-like"/>
    <property type="match status" value="1"/>
</dbReference>
<feature type="domain" description="DUF4124" evidence="4">
    <location>
        <begin position="8"/>
        <end position="67"/>
    </location>
</feature>
<evidence type="ECO:0000256" key="1">
    <source>
        <dbReference type="ARBA" id="ARBA00007734"/>
    </source>
</evidence>
<dbReference type="Proteomes" id="UP000295565">
    <property type="component" value="Unassembled WGS sequence"/>
</dbReference>
<dbReference type="Pfam" id="PF01464">
    <property type="entry name" value="SLT"/>
    <property type="match status" value="1"/>
</dbReference>
<dbReference type="InterPro" id="IPR025392">
    <property type="entry name" value="DUF4124"/>
</dbReference>
<dbReference type="EMBL" id="SMGD01000013">
    <property type="protein sequence ID" value="TCK51814.1"/>
    <property type="molecule type" value="Genomic_DNA"/>
</dbReference>
<dbReference type="AlphaFoldDB" id="A0A4R1JL89"/>
<proteinExistence type="inferred from homology"/>
<dbReference type="Gene3D" id="1.10.530.10">
    <property type="match status" value="1"/>
</dbReference>
<dbReference type="InterPro" id="IPR008258">
    <property type="entry name" value="Transglycosylase_SLT_dom_1"/>
</dbReference>
<keyword evidence="6" id="KW-1185">Reference proteome</keyword>
<name>A0A4R1JL89_9GAMM</name>
<comment type="caution">
    <text evidence="5">The sequence shown here is derived from an EMBL/GenBank/DDBJ whole genome shotgun (WGS) entry which is preliminary data.</text>
</comment>
<comment type="similarity">
    <text evidence="1">Belongs to the transglycosylase Slt family.</text>
</comment>
<dbReference type="InterPro" id="IPR023346">
    <property type="entry name" value="Lysozyme-like_dom_sf"/>
</dbReference>
<accession>A0A4R1JL89</accession>
<dbReference type="PANTHER" id="PTHR37423">
    <property type="entry name" value="SOLUBLE LYTIC MUREIN TRANSGLYCOSYLASE-RELATED"/>
    <property type="match status" value="1"/>
</dbReference>
<evidence type="ECO:0000313" key="6">
    <source>
        <dbReference type="Proteomes" id="UP000295565"/>
    </source>
</evidence>
<sequence>MRLILIFLLTMCFTSTAFAEVWYWQDAQGQMHFSQTQRSAKWRLLMRTGTSNGMPERFRIKTVDTAQNVATALMHRPPLATQTRLSDKKIKVISHRHRLTQLVHSAAKRYQLPQKLLKAVIKVESNWRHNAVSRAGAMGLMQLMPATAKRFHVKNPFDPAANIDAGSRYLKMLLSEFRSPRLALAAYNAGENAVRRYKGIPPYPETQRYVKKIMALYTQEFSG</sequence>
<organism evidence="5 6">
    <name type="scientific">Celerinatantimonas diazotrophica</name>
    <dbReference type="NCBI Taxonomy" id="412034"/>
    <lineage>
        <taxon>Bacteria</taxon>
        <taxon>Pseudomonadati</taxon>
        <taxon>Pseudomonadota</taxon>
        <taxon>Gammaproteobacteria</taxon>
        <taxon>Celerinatantimonadaceae</taxon>
        <taxon>Celerinatantimonas</taxon>
    </lineage>
</organism>
<reference evidence="5 6" key="1">
    <citation type="submission" date="2019-03" db="EMBL/GenBank/DDBJ databases">
        <title>Genomic Encyclopedia of Type Strains, Phase IV (KMG-IV): sequencing the most valuable type-strain genomes for metagenomic binning, comparative biology and taxonomic classification.</title>
        <authorList>
            <person name="Goeker M."/>
        </authorList>
    </citation>
    <scope>NUCLEOTIDE SEQUENCE [LARGE SCALE GENOMIC DNA]</scope>
    <source>
        <strain evidence="5 6">DSM 18577</strain>
    </source>
</reference>